<feature type="compositionally biased region" description="Basic residues" evidence="1">
    <location>
        <begin position="18"/>
        <end position="37"/>
    </location>
</feature>
<evidence type="ECO:0000256" key="1">
    <source>
        <dbReference type="SAM" id="MobiDB-lite"/>
    </source>
</evidence>
<evidence type="ECO:0000313" key="3">
    <source>
        <dbReference type="Proteomes" id="UP000032076"/>
    </source>
</evidence>
<accession>A0A0D0FCL6</accession>
<dbReference type="AlphaFoldDB" id="A0A0D0FCL6"/>
<sequence>MRSRTMKKSMELKQPKTTMKKKKNCGCGRRRKRETDQ</sequence>
<feature type="region of interest" description="Disordered" evidence="1">
    <location>
        <begin position="1"/>
        <end position="37"/>
    </location>
</feature>
<name>A0A0D0FCL6_9BACI</name>
<dbReference type="Proteomes" id="UP000032076">
    <property type="component" value="Unassembled WGS sequence"/>
</dbReference>
<gene>
    <name evidence="2" type="ORF">B4167_3728</name>
</gene>
<proteinExistence type="predicted"/>
<reference evidence="2 3" key="1">
    <citation type="submission" date="2015-01" db="EMBL/GenBank/DDBJ databases">
        <title>Draft Genome Sequences of Four Bacillus thermoamylovorans Strains, Isolated From Food Products.</title>
        <authorList>
            <person name="Krawcyk A.O."/>
            <person name="Berendsen E.M."/>
            <person name="Eijlander R.T."/>
            <person name="de Jong A."/>
            <person name="Wells-Bennik M."/>
            <person name="Kuipers O.P."/>
        </authorList>
    </citation>
    <scope>NUCLEOTIDE SEQUENCE [LARGE SCALE GENOMIC DNA]</scope>
    <source>
        <strain evidence="2 3">B4167</strain>
    </source>
</reference>
<protein>
    <submittedName>
        <fullName evidence="2">Uncharacterized protein</fullName>
    </submittedName>
</protein>
<comment type="caution">
    <text evidence="2">The sequence shown here is derived from an EMBL/GenBank/DDBJ whole genome shotgun (WGS) entry which is preliminary data.</text>
</comment>
<organism evidence="2 3">
    <name type="scientific">Caldibacillus thermoamylovorans</name>
    <dbReference type="NCBI Taxonomy" id="35841"/>
    <lineage>
        <taxon>Bacteria</taxon>
        <taxon>Bacillati</taxon>
        <taxon>Bacillota</taxon>
        <taxon>Bacilli</taxon>
        <taxon>Bacillales</taxon>
        <taxon>Bacillaceae</taxon>
        <taxon>Caldibacillus</taxon>
    </lineage>
</organism>
<evidence type="ECO:0000313" key="2">
    <source>
        <dbReference type="EMBL" id="KIO71471.1"/>
    </source>
</evidence>
<dbReference type="EMBL" id="JXLU01000127">
    <property type="protein sequence ID" value="KIO71471.1"/>
    <property type="molecule type" value="Genomic_DNA"/>
</dbReference>